<dbReference type="Proteomes" id="UP001164718">
    <property type="component" value="Chromosome"/>
</dbReference>
<dbReference type="KEGG" id="faf:OE104_08690"/>
<dbReference type="AlphaFoldDB" id="A0A9E8RU18"/>
<sequence>MEKMIFNVFSNPNLMYDEIEKKSMDSPKKEKFVKKGEKMTIFLSRKRTLYKECISEEKNDTIRAAEMGDLSCMKSY</sequence>
<gene>
    <name evidence="1" type="ORF">OE104_08690</name>
</gene>
<name>A0A9E8RU18_9BACI</name>
<reference evidence="1" key="1">
    <citation type="submission" date="2022-09" db="EMBL/GenBank/DDBJ databases">
        <title>Complete Genomes of Fervidibacillus albus and Fervidibacillus halotolerans isolated from tidal flat sediments.</title>
        <authorList>
            <person name="Kwon K.K."/>
            <person name="Yang S.-H."/>
            <person name="Park M.J."/>
            <person name="Oh H.-M."/>
        </authorList>
    </citation>
    <scope>NUCLEOTIDE SEQUENCE</scope>
    <source>
        <strain evidence="1">MEBiC13591</strain>
    </source>
</reference>
<accession>A0A9E8RU18</accession>
<dbReference type="EMBL" id="CP106878">
    <property type="protein sequence ID" value="WAA08715.1"/>
    <property type="molecule type" value="Genomic_DNA"/>
</dbReference>
<dbReference type="RefSeq" id="WP_275416497.1">
    <property type="nucleotide sequence ID" value="NZ_CP106878.1"/>
</dbReference>
<keyword evidence="2" id="KW-1185">Reference proteome</keyword>
<protein>
    <submittedName>
        <fullName evidence="1">Uncharacterized protein</fullName>
    </submittedName>
</protein>
<evidence type="ECO:0000313" key="2">
    <source>
        <dbReference type="Proteomes" id="UP001164718"/>
    </source>
</evidence>
<proteinExistence type="predicted"/>
<evidence type="ECO:0000313" key="1">
    <source>
        <dbReference type="EMBL" id="WAA08715.1"/>
    </source>
</evidence>
<organism evidence="1 2">
    <name type="scientific">Fervidibacillus albus</name>
    <dbReference type="NCBI Taxonomy" id="2980026"/>
    <lineage>
        <taxon>Bacteria</taxon>
        <taxon>Bacillati</taxon>
        <taxon>Bacillota</taxon>
        <taxon>Bacilli</taxon>
        <taxon>Bacillales</taxon>
        <taxon>Bacillaceae</taxon>
        <taxon>Fervidibacillus</taxon>
    </lineage>
</organism>